<gene>
    <name evidence="1" type="ORF">PN492_14520</name>
</gene>
<accession>A0ABT5A716</accession>
<evidence type="ECO:0000313" key="2">
    <source>
        <dbReference type="Proteomes" id="UP001212123"/>
    </source>
</evidence>
<dbReference type="InterPro" id="IPR008884">
    <property type="entry name" value="TylF_MeTrfase"/>
</dbReference>
<dbReference type="SUPFAM" id="SSF53335">
    <property type="entry name" value="S-adenosyl-L-methionine-dependent methyltransferases"/>
    <property type="match status" value="1"/>
</dbReference>
<dbReference type="EMBL" id="JAQMTU010000087">
    <property type="protein sequence ID" value="MDB9487747.1"/>
    <property type="molecule type" value="Genomic_DNA"/>
</dbReference>
<evidence type="ECO:0000313" key="1">
    <source>
        <dbReference type="EMBL" id="MDB9487747.1"/>
    </source>
</evidence>
<dbReference type="PANTHER" id="PTHR40036:SF1">
    <property type="entry name" value="MACROCIN O-METHYLTRANSFERASE"/>
    <property type="match status" value="1"/>
</dbReference>
<dbReference type="PANTHER" id="PTHR40036">
    <property type="entry name" value="MACROCIN O-METHYLTRANSFERASE"/>
    <property type="match status" value="1"/>
</dbReference>
<sequence length="237" mass="26843">MKQILNFFKSRSITSEPDFVVKVPPEIEQLNSYSMSGIRVLKKLYILGQDVLNRGIPGDFVECGVCNGGSAAAIALSLRSTGRKVWLYDSFLGMPETKEVDGLAAAEYVGRCVGAEEKVRKAMEIAGFTNENYIIRKGWFQDSFQAPLPQAVSLLHIDADWYDSVMLSLNTFYDLVPEGGIIILDDFGHWEGCREAFYDFTTQRGIKPLLERFGHTQTFWVKERSNNREFAGKWYIP</sequence>
<name>A0ABT5A716_9CYAN</name>
<dbReference type="InterPro" id="IPR029063">
    <property type="entry name" value="SAM-dependent_MTases_sf"/>
</dbReference>
<proteinExistence type="predicted"/>
<comment type="caution">
    <text evidence="1">The sequence shown here is derived from an EMBL/GenBank/DDBJ whole genome shotgun (WGS) entry which is preliminary data.</text>
</comment>
<dbReference type="Pfam" id="PF05711">
    <property type="entry name" value="TylF"/>
    <property type="match status" value="1"/>
</dbReference>
<keyword evidence="2" id="KW-1185">Reference proteome</keyword>
<organism evidence="1 2">
    <name type="scientific">Dolichospermum circinale CS-537/01</name>
    <dbReference type="NCBI Taxonomy" id="3021739"/>
    <lineage>
        <taxon>Bacteria</taxon>
        <taxon>Bacillati</taxon>
        <taxon>Cyanobacteriota</taxon>
        <taxon>Cyanophyceae</taxon>
        <taxon>Nostocales</taxon>
        <taxon>Aphanizomenonaceae</taxon>
        <taxon>Dolichospermum</taxon>
        <taxon>Dolichospermum circinale</taxon>
    </lineage>
</organism>
<protein>
    <submittedName>
        <fullName evidence="1">Macrocin O-methyltransferase</fullName>
    </submittedName>
</protein>
<dbReference type="RefSeq" id="WP_271805814.1">
    <property type="nucleotide sequence ID" value="NZ_JAQMTU010000087.1"/>
</dbReference>
<reference evidence="1 2" key="1">
    <citation type="submission" date="2023-01" db="EMBL/GenBank/DDBJ databases">
        <title>Genomes from the Australian National Cyanobacteria Reference Collection.</title>
        <authorList>
            <person name="Willis A."/>
            <person name="Lee E.M.F."/>
        </authorList>
    </citation>
    <scope>NUCLEOTIDE SEQUENCE [LARGE SCALE GENOMIC DNA]</scope>
    <source>
        <strain evidence="1 2">CS-537/01</strain>
    </source>
</reference>
<dbReference type="Proteomes" id="UP001212123">
    <property type="component" value="Unassembled WGS sequence"/>
</dbReference>
<dbReference type="Gene3D" id="3.40.50.150">
    <property type="entry name" value="Vaccinia Virus protein VP39"/>
    <property type="match status" value="1"/>
</dbReference>